<protein>
    <submittedName>
        <fullName evidence="2">Cysteine-rich motor neuron 1 protein</fullName>
    </submittedName>
</protein>
<organism evidence="1 2">
    <name type="scientific">Panagrolaimus sp. ES5</name>
    <dbReference type="NCBI Taxonomy" id="591445"/>
    <lineage>
        <taxon>Eukaryota</taxon>
        <taxon>Metazoa</taxon>
        <taxon>Ecdysozoa</taxon>
        <taxon>Nematoda</taxon>
        <taxon>Chromadorea</taxon>
        <taxon>Rhabditida</taxon>
        <taxon>Tylenchina</taxon>
        <taxon>Panagrolaimomorpha</taxon>
        <taxon>Panagrolaimoidea</taxon>
        <taxon>Panagrolaimidae</taxon>
        <taxon>Panagrolaimus</taxon>
    </lineage>
</organism>
<dbReference type="WBParaSite" id="ES5_v2.g15744.t1">
    <property type="protein sequence ID" value="ES5_v2.g15744.t1"/>
    <property type="gene ID" value="ES5_v2.g15744"/>
</dbReference>
<reference evidence="2" key="1">
    <citation type="submission" date="2022-11" db="UniProtKB">
        <authorList>
            <consortium name="WormBaseParasite"/>
        </authorList>
    </citation>
    <scope>IDENTIFICATION</scope>
</reference>
<name>A0AC34FEI1_9BILA</name>
<accession>A0AC34FEI1</accession>
<evidence type="ECO:0000313" key="2">
    <source>
        <dbReference type="WBParaSite" id="ES5_v2.g15744.t1"/>
    </source>
</evidence>
<dbReference type="Proteomes" id="UP000887579">
    <property type="component" value="Unplaced"/>
</dbReference>
<sequence length="858" mass="95020">MIVTMRWPEPCLKAKCEVVFQPKCPIDSKLEIPKSLDDCCPMKGTCICDPSKCFNSQGKCLPGFERILIKSGNGSPGQCCDEYECRQPAKDCAAVICNDLLLLNEDECPEDSFRPLSYIPDGSCCPIQPDCRCKPGLCIPVQCATDFYPIITKKGNGIPGNCCDNFKCVSKNENTIEGAIARRTLKCFDSHTNKTYTEGDKFLRSPCETCECHSGIVKCKQMQCASIAKGKCFIGHTPDECCPICIGCLDDQNGKREIDENWQKDECTNCTCNVNFTTTCITPICKTDCINPRKVEGECCPVCDSPTIIEPPIICPSLEHCPLRCEYGLQKTPFGCFQCKCAESLEPTVHSDDNLCEELNENNCDKHCAHGYRRDQRGCAVCKCSKCPPIDTCFKHCLYGFETNSLGCPVCKCRARSKIDARLQIPENEIQQRADSCISIVDSDKLIERDSGEWWTDGNCRQCFCQHSTEFCSLISCPRRPKDCPQNKWKINKGECCASCSTTLSTTNETMTSLSKHGQTVCHSPGDGQLYVDGETWNLADCVSCTCRIGHVLCTATQCPPTPCQNPIKDENNSCCTKCPESLSNSTLSLSSSTEMEHQFCTDEYGITHQANDVWRVDECTSCRCSPLEQAEPLCFTERCAINEDECKGRPLMIKNKCCSICSDSLQAEALCTYNNHTFTVNEEFRASECQNCTCRKGGRLDCIMLQCPDCNGISEYVEGKCCPICKDHSTSPNEYREGDETYSKPNESYNSIILILFLIIAVFGLLTAIFGIILTAVRRRRNRLAAKGHPTLPPPSKTNVSKHRNTSESESANMSLLSNHSESSTAPSTNCSSEHSGHSETTPLTSQQPRLTTGDIV</sequence>
<proteinExistence type="predicted"/>
<evidence type="ECO:0000313" key="1">
    <source>
        <dbReference type="Proteomes" id="UP000887579"/>
    </source>
</evidence>